<dbReference type="EMBL" id="VTPC01001246">
    <property type="protein sequence ID" value="KAF2902593.1"/>
    <property type="molecule type" value="Genomic_DNA"/>
</dbReference>
<keyword evidence="3" id="KW-1185">Reference proteome</keyword>
<dbReference type="PROSITE" id="PS50222">
    <property type="entry name" value="EF_HAND_2"/>
    <property type="match status" value="1"/>
</dbReference>
<reference evidence="2" key="1">
    <citation type="submission" date="2019-08" db="EMBL/GenBank/DDBJ databases">
        <title>The genome of the North American firefly Photinus pyralis.</title>
        <authorList>
            <consortium name="Photinus pyralis genome working group"/>
            <person name="Fallon T.R."/>
            <person name="Sander Lower S.E."/>
            <person name="Weng J.-K."/>
        </authorList>
    </citation>
    <scope>NUCLEOTIDE SEQUENCE</scope>
    <source>
        <strain evidence="2">TRF0915ILg1</strain>
        <tissue evidence="2">Whole body</tissue>
    </source>
</reference>
<comment type="caution">
    <text evidence="2">The sequence shown here is derived from an EMBL/GenBank/DDBJ whole genome shotgun (WGS) entry which is preliminary data.</text>
</comment>
<dbReference type="InterPro" id="IPR002048">
    <property type="entry name" value="EF_hand_dom"/>
</dbReference>
<evidence type="ECO:0000313" key="2">
    <source>
        <dbReference type="EMBL" id="KAF2902593.1"/>
    </source>
</evidence>
<organism evidence="2 3">
    <name type="scientific">Ignelater luminosus</name>
    <name type="common">Cucubano</name>
    <name type="synonym">Pyrophorus luminosus</name>
    <dbReference type="NCBI Taxonomy" id="2038154"/>
    <lineage>
        <taxon>Eukaryota</taxon>
        <taxon>Metazoa</taxon>
        <taxon>Ecdysozoa</taxon>
        <taxon>Arthropoda</taxon>
        <taxon>Hexapoda</taxon>
        <taxon>Insecta</taxon>
        <taxon>Pterygota</taxon>
        <taxon>Neoptera</taxon>
        <taxon>Endopterygota</taxon>
        <taxon>Coleoptera</taxon>
        <taxon>Polyphaga</taxon>
        <taxon>Elateriformia</taxon>
        <taxon>Elateroidea</taxon>
        <taxon>Elateridae</taxon>
        <taxon>Agrypninae</taxon>
        <taxon>Pyrophorini</taxon>
        <taxon>Ignelater</taxon>
    </lineage>
</organism>
<evidence type="ECO:0000313" key="3">
    <source>
        <dbReference type="Proteomes" id="UP000801492"/>
    </source>
</evidence>
<dbReference type="GO" id="GO:0005509">
    <property type="term" value="F:calcium ion binding"/>
    <property type="evidence" value="ECO:0007669"/>
    <property type="project" value="InterPro"/>
</dbReference>
<proteinExistence type="predicted"/>
<feature type="domain" description="EF-hand" evidence="1">
    <location>
        <begin position="50"/>
        <end position="85"/>
    </location>
</feature>
<dbReference type="Pfam" id="PF13499">
    <property type="entry name" value="EF-hand_7"/>
    <property type="match status" value="1"/>
</dbReference>
<protein>
    <recommendedName>
        <fullName evidence="1">EF-hand domain-containing protein</fullName>
    </recommendedName>
</protein>
<dbReference type="OrthoDB" id="6429776at2759"/>
<dbReference type="AlphaFoldDB" id="A0A8K0GM11"/>
<dbReference type="SMART" id="SM00054">
    <property type="entry name" value="EFh"/>
    <property type="match status" value="2"/>
</dbReference>
<dbReference type="Proteomes" id="UP000801492">
    <property type="component" value="Unassembled WGS sequence"/>
</dbReference>
<gene>
    <name evidence="2" type="ORF">ILUMI_03600</name>
</gene>
<name>A0A8K0GM11_IGNLU</name>
<sequence length="111" mass="13022">MMLGSPRGRNYELMISMRQLMTVFKLCDPENTGRVKVEYIQNLAKSYVGDDSEEIQAIFSLLDAERRGSLSFKEFSSGVRAVLRKRQNKAWSFQGKYLNIKFVQNNRKLWY</sequence>
<evidence type="ECO:0000259" key="1">
    <source>
        <dbReference type="PROSITE" id="PS50222"/>
    </source>
</evidence>
<dbReference type="Gene3D" id="1.10.238.10">
    <property type="entry name" value="EF-hand"/>
    <property type="match status" value="1"/>
</dbReference>
<accession>A0A8K0GM11</accession>
<dbReference type="SUPFAM" id="SSF47473">
    <property type="entry name" value="EF-hand"/>
    <property type="match status" value="1"/>
</dbReference>
<dbReference type="InterPro" id="IPR011992">
    <property type="entry name" value="EF-hand-dom_pair"/>
</dbReference>